<sequence length="351" mass="38614">MEVKVLEVNKTLPFDPTLLTVNISLRQVEEIALSISQRCHVSGVNEIAWALRALMLTDLTTLAGDDTAANVRRLCLRACYPFEPQFFDKYFERALLSDVHTAAVCVYPARVKDAYGALQQYDMLDKVAIAAVATGFPTGQYGLQTRLQEISHAILAGATEIDIVINRQLALVGDWEALYNEVVLMRSACGERAHLKTILAIGELGTMENVYKAAMVCMLAGADFIKTSTGKEAVNATLPVGLVMIFAIQEFKRRTCQIVGLKPAGGVRTVRDAIAWMTLVNETLGMRWLRPSRFRFGASGLLDDIERVVRSGVAKLEAEEAAKLKSSAPELPKDSAAESFCKELRKKQEAE</sequence>
<dbReference type="eggNOG" id="KOG3981">
    <property type="taxonomic scope" value="Eukaryota"/>
</dbReference>
<evidence type="ECO:0000313" key="9">
    <source>
        <dbReference type="EMBL" id="EDW72294.1"/>
    </source>
</evidence>
<dbReference type="FunCoup" id="B4MJK5">
    <property type="interactions" value="490"/>
</dbReference>
<dbReference type="GO" id="GO:0046386">
    <property type="term" value="P:deoxyribose phosphate catabolic process"/>
    <property type="evidence" value="ECO:0007669"/>
    <property type="project" value="UniProtKB-UniPathway"/>
</dbReference>
<name>B4MJK5_DROWI</name>
<dbReference type="GO" id="GO:0005737">
    <property type="term" value="C:cytoplasm"/>
    <property type="evidence" value="ECO:0007669"/>
    <property type="project" value="InterPro"/>
</dbReference>
<dbReference type="GO" id="GO:0016052">
    <property type="term" value="P:carbohydrate catabolic process"/>
    <property type="evidence" value="ECO:0007669"/>
    <property type="project" value="TreeGrafter"/>
</dbReference>
<dbReference type="OrthoDB" id="70823at2759"/>
<evidence type="ECO:0000256" key="6">
    <source>
        <dbReference type="ARBA" id="ARBA00031814"/>
    </source>
</evidence>
<keyword evidence="5" id="KW-0704">Schiff base</keyword>
<comment type="catalytic activity">
    <reaction evidence="8">
        <text>2-deoxy-D-ribose 5-phosphate = D-glyceraldehyde 3-phosphate + acetaldehyde</text>
        <dbReference type="Rhea" id="RHEA:12821"/>
        <dbReference type="ChEBI" id="CHEBI:15343"/>
        <dbReference type="ChEBI" id="CHEBI:59776"/>
        <dbReference type="ChEBI" id="CHEBI:62877"/>
        <dbReference type="EC" id="4.1.2.4"/>
    </reaction>
</comment>
<dbReference type="Gene3D" id="3.20.20.70">
    <property type="entry name" value="Aldolase class I"/>
    <property type="match status" value="1"/>
</dbReference>
<dbReference type="InParanoid" id="B4MJK5"/>
<dbReference type="InterPro" id="IPR002915">
    <property type="entry name" value="DeoC/FbaB/LacD_aldolase"/>
</dbReference>
<accession>B4MJK5</accession>
<dbReference type="GO" id="GO:0009264">
    <property type="term" value="P:deoxyribonucleotide catabolic process"/>
    <property type="evidence" value="ECO:0007669"/>
    <property type="project" value="InterPro"/>
</dbReference>
<dbReference type="FunFam" id="3.20.20.70:FF:000106">
    <property type="entry name" value="Deoxyribose-phosphate aldolase"/>
    <property type="match status" value="1"/>
</dbReference>
<protein>
    <recommendedName>
        <fullName evidence="3">deoxyribose-phosphate aldolase</fullName>
        <ecNumber evidence="3">4.1.2.4</ecNumber>
    </recommendedName>
    <alternativeName>
        <fullName evidence="7">2-deoxy-D-ribose 5-phosphate aldolase</fullName>
    </alternativeName>
    <alternativeName>
        <fullName evidence="6">Phosphodeoxyriboaldolase</fullName>
    </alternativeName>
</protein>
<dbReference type="GO" id="GO:0004139">
    <property type="term" value="F:deoxyribose-phosphate aldolase activity"/>
    <property type="evidence" value="ECO:0007669"/>
    <property type="project" value="UniProtKB-EC"/>
</dbReference>
<comment type="pathway">
    <text evidence="1">Carbohydrate degradation; 2-deoxy-D-ribose 1-phosphate degradation; D-glyceraldehyde 3-phosphate and acetaldehyde from 2-deoxy-alpha-D-ribose 1-phosphate: step 2/2.</text>
</comment>
<dbReference type="SUPFAM" id="SSF51569">
    <property type="entry name" value="Aldolase"/>
    <property type="match status" value="1"/>
</dbReference>
<evidence type="ECO:0000256" key="3">
    <source>
        <dbReference type="ARBA" id="ARBA00012515"/>
    </source>
</evidence>
<evidence type="ECO:0000256" key="5">
    <source>
        <dbReference type="ARBA" id="ARBA00023270"/>
    </source>
</evidence>
<dbReference type="KEGG" id="dwi:6638394"/>
<gene>
    <name evidence="9" type="primary">Dwil\GK20798</name>
    <name evidence="9" type="ORF">Dwil_GK20798</name>
</gene>
<dbReference type="UniPathway" id="UPA00002">
    <property type="reaction ID" value="UER00468"/>
</dbReference>
<dbReference type="HOGENOM" id="CLU_053595_3_0_1"/>
<keyword evidence="10" id="KW-1185">Reference proteome</keyword>
<evidence type="ECO:0000256" key="8">
    <source>
        <dbReference type="ARBA" id="ARBA00048791"/>
    </source>
</evidence>
<reference evidence="9 10" key="1">
    <citation type="journal article" date="2007" name="Nature">
        <title>Evolution of genes and genomes on the Drosophila phylogeny.</title>
        <authorList>
            <consortium name="Drosophila 12 Genomes Consortium"/>
            <person name="Clark A.G."/>
            <person name="Eisen M.B."/>
            <person name="Smith D.R."/>
            <person name="Bergman C.M."/>
            <person name="Oliver B."/>
            <person name="Markow T.A."/>
            <person name="Kaufman T.C."/>
            <person name="Kellis M."/>
            <person name="Gelbart W."/>
            <person name="Iyer V.N."/>
            <person name="Pollard D.A."/>
            <person name="Sackton T.B."/>
            <person name="Larracuente A.M."/>
            <person name="Singh N.D."/>
            <person name="Abad J.P."/>
            <person name="Abt D.N."/>
            <person name="Adryan B."/>
            <person name="Aguade M."/>
            <person name="Akashi H."/>
            <person name="Anderson W.W."/>
            <person name="Aquadro C.F."/>
            <person name="Ardell D.H."/>
            <person name="Arguello R."/>
            <person name="Artieri C.G."/>
            <person name="Barbash D.A."/>
            <person name="Barker D."/>
            <person name="Barsanti P."/>
            <person name="Batterham P."/>
            <person name="Batzoglou S."/>
            <person name="Begun D."/>
            <person name="Bhutkar A."/>
            <person name="Blanco E."/>
            <person name="Bosak S.A."/>
            <person name="Bradley R.K."/>
            <person name="Brand A.D."/>
            <person name="Brent M.R."/>
            <person name="Brooks A.N."/>
            <person name="Brown R.H."/>
            <person name="Butlin R.K."/>
            <person name="Caggese C."/>
            <person name="Calvi B.R."/>
            <person name="Bernardo de Carvalho A."/>
            <person name="Caspi A."/>
            <person name="Castrezana S."/>
            <person name="Celniker S.E."/>
            <person name="Chang J.L."/>
            <person name="Chapple C."/>
            <person name="Chatterji S."/>
            <person name="Chinwalla A."/>
            <person name="Civetta A."/>
            <person name="Clifton S.W."/>
            <person name="Comeron J.M."/>
            <person name="Costello J.C."/>
            <person name="Coyne J.A."/>
            <person name="Daub J."/>
            <person name="David R.G."/>
            <person name="Delcher A.L."/>
            <person name="Delehaunty K."/>
            <person name="Do C.B."/>
            <person name="Ebling H."/>
            <person name="Edwards K."/>
            <person name="Eickbush T."/>
            <person name="Evans J.D."/>
            <person name="Filipski A."/>
            <person name="Findeiss S."/>
            <person name="Freyhult E."/>
            <person name="Fulton L."/>
            <person name="Fulton R."/>
            <person name="Garcia A.C."/>
            <person name="Gardiner A."/>
            <person name="Garfield D.A."/>
            <person name="Garvin B.E."/>
            <person name="Gibson G."/>
            <person name="Gilbert D."/>
            <person name="Gnerre S."/>
            <person name="Godfrey J."/>
            <person name="Good R."/>
            <person name="Gotea V."/>
            <person name="Gravely B."/>
            <person name="Greenberg A.J."/>
            <person name="Griffiths-Jones S."/>
            <person name="Gross S."/>
            <person name="Guigo R."/>
            <person name="Gustafson E.A."/>
            <person name="Haerty W."/>
            <person name="Hahn M.W."/>
            <person name="Halligan D.L."/>
            <person name="Halpern A.L."/>
            <person name="Halter G.M."/>
            <person name="Han M.V."/>
            <person name="Heger A."/>
            <person name="Hillier L."/>
            <person name="Hinrichs A.S."/>
            <person name="Holmes I."/>
            <person name="Hoskins R.A."/>
            <person name="Hubisz M.J."/>
            <person name="Hultmark D."/>
            <person name="Huntley M.A."/>
            <person name="Jaffe D.B."/>
            <person name="Jagadeeshan S."/>
            <person name="Jeck W.R."/>
            <person name="Johnson J."/>
            <person name="Jones C.D."/>
            <person name="Jordan W.C."/>
            <person name="Karpen G.H."/>
            <person name="Kataoka E."/>
            <person name="Keightley P.D."/>
            <person name="Kheradpour P."/>
            <person name="Kirkness E.F."/>
            <person name="Koerich L.B."/>
            <person name="Kristiansen K."/>
            <person name="Kudrna D."/>
            <person name="Kulathinal R.J."/>
            <person name="Kumar S."/>
            <person name="Kwok R."/>
            <person name="Lander E."/>
            <person name="Langley C.H."/>
            <person name="Lapoint R."/>
            <person name="Lazzaro B.P."/>
            <person name="Lee S.J."/>
            <person name="Levesque L."/>
            <person name="Li R."/>
            <person name="Lin C.F."/>
            <person name="Lin M.F."/>
            <person name="Lindblad-Toh K."/>
            <person name="Llopart A."/>
            <person name="Long M."/>
            <person name="Low L."/>
            <person name="Lozovsky E."/>
            <person name="Lu J."/>
            <person name="Luo M."/>
            <person name="Machado C.A."/>
            <person name="Makalowski W."/>
            <person name="Marzo M."/>
            <person name="Matsuda M."/>
            <person name="Matzkin L."/>
            <person name="McAllister B."/>
            <person name="McBride C.S."/>
            <person name="McKernan B."/>
            <person name="McKernan K."/>
            <person name="Mendez-Lago M."/>
            <person name="Minx P."/>
            <person name="Mollenhauer M.U."/>
            <person name="Montooth K."/>
            <person name="Mount S.M."/>
            <person name="Mu X."/>
            <person name="Myers E."/>
            <person name="Negre B."/>
            <person name="Newfeld S."/>
            <person name="Nielsen R."/>
            <person name="Noor M.A."/>
            <person name="O'Grady P."/>
            <person name="Pachter L."/>
            <person name="Papaceit M."/>
            <person name="Parisi M.J."/>
            <person name="Parisi M."/>
            <person name="Parts L."/>
            <person name="Pedersen J.S."/>
            <person name="Pesole G."/>
            <person name="Phillippy A.M."/>
            <person name="Ponting C.P."/>
            <person name="Pop M."/>
            <person name="Porcelli D."/>
            <person name="Powell J.R."/>
            <person name="Prohaska S."/>
            <person name="Pruitt K."/>
            <person name="Puig M."/>
            <person name="Quesneville H."/>
            <person name="Ram K.R."/>
            <person name="Rand D."/>
            <person name="Rasmussen M.D."/>
            <person name="Reed L.K."/>
            <person name="Reenan R."/>
            <person name="Reily A."/>
            <person name="Remington K.A."/>
            <person name="Rieger T.T."/>
            <person name="Ritchie M.G."/>
            <person name="Robin C."/>
            <person name="Rogers Y.H."/>
            <person name="Rohde C."/>
            <person name="Rozas J."/>
            <person name="Rubenfield M.J."/>
            <person name="Ruiz A."/>
            <person name="Russo S."/>
            <person name="Salzberg S.L."/>
            <person name="Sanchez-Gracia A."/>
            <person name="Saranga D.J."/>
            <person name="Sato H."/>
            <person name="Schaeffer S.W."/>
            <person name="Schatz M.C."/>
            <person name="Schlenke T."/>
            <person name="Schwartz R."/>
            <person name="Segarra C."/>
            <person name="Singh R.S."/>
            <person name="Sirot L."/>
            <person name="Sirota M."/>
            <person name="Sisneros N.B."/>
            <person name="Smith C.D."/>
            <person name="Smith T.F."/>
            <person name="Spieth J."/>
            <person name="Stage D.E."/>
            <person name="Stark A."/>
            <person name="Stephan W."/>
            <person name="Strausberg R.L."/>
            <person name="Strempel S."/>
            <person name="Sturgill D."/>
            <person name="Sutton G."/>
            <person name="Sutton G.G."/>
            <person name="Tao W."/>
            <person name="Teichmann S."/>
            <person name="Tobari Y.N."/>
            <person name="Tomimura Y."/>
            <person name="Tsolas J.M."/>
            <person name="Valente V.L."/>
            <person name="Venter E."/>
            <person name="Venter J.C."/>
            <person name="Vicario S."/>
            <person name="Vieira F.G."/>
            <person name="Vilella A.J."/>
            <person name="Villasante A."/>
            <person name="Walenz B."/>
            <person name="Wang J."/>
            <person name="Wasserman M."/>
            <person name="Watts T."/>
            <person name="Wilson D."/>
            <person name="Wilson R.K."/>
            <person name="Wing R.A."/>
            <person name="Wolfner M.F."/>
            <person name="Wong A."/>
            <person name="Wong G.K."/>
            <person name="Wu C.I."/>
            <person name="Wu G."/>
            <person name="Yamamoto D."/>
            <person name="Yang H.P."/>
            <person name="Yang S.P."/>
            <person name="Yorke J.A."/>
            <person name="Yoshida K."/>
            <person name="Zdobnov E."/>
            <person name="Zhang P."/>
            <person name="Zhang Y."/>
            <person name="Zimin A.V."/>
            <person name="Baldwin J."/>
            <person name="Abdouelleil A."/>
            <person name="Abdulkadir J."/>
            <person name="Abebe A."/>
            <person name="Abera B."/>
            <person name="Abreu J."/>
            <person name="Acer S.C."/>
            <person name="Aftuck L."/>
            <person name="Alexander A."/>
            <person name="An P."/>
            <person name="Anderson E."/>
            <person name="Anderson S."/>
            <person name="Arachi H."/>
            <person name="Azer M."/>
            <person name="Bachantsang P."/>
            <person name="Barry A."/>
            <person name="Bayul T."/>
            <person name="Berlin A."/>
            <person name="Bessette D."/>
            <person name="Bloom T."/>
            <person name="Blye J."/>
            <person name="Boguslavskiy L."/>
            <person name="Bonnet C."/>
            <person name="Boukhgalter B."/>
            <person name="Bourzgui I."/>
            <person name="Brown A."/>
            <person name="Cahill P."/>
            <person name="Channer S."/>
            <person name="Cheshatsang Y."/>
            <person name="Chuda L."/>
            <person name="Citroen M."/>
            <person name="Collymore A."/>
            <person name="Cooke P."/>
            <person name="Costello M."/>
            <person name="D'Aco K."/>
            <person name="Daza R."/>
            <person name="De Haan G."/>
            <person name="DeGray S."/>
            <person name="DeMaso C."/>
            <person name="Dhargay N."/>
            <person name="Dooley K."/>
            <person name="Dooley E."/>
            <person name="Doricent M."/>
            <person name="Dorje P."/>
            <person name="Dorjee K."/>
            <person name="Dupes A."/>
            <person name="Elong R."/>
            <person name="Falk J."/>
            <person name="Farina A."/>
            <person name="Faro S."/>
            <person name="Ferguson D."/>
            <person name="Fisher S."/>
            <person name="Foley C.D."/>
            <person name="Franke A."/>
            <person name="Friedrich D."/>
            <person name="Gadbois L."/>
            <person name="Gearin G."/>
            <person name="Gearin C.R."/>
            <person name="Giannoukos G."/>
            <person name="Goode T."/>
            <person name="Graham J."/>
            <person name="Grandbois E."/>
            <person name="Grewal S."/>
            <person name="Gyaltsen K."/>
            <person name="Hafez N."/>
            <person name="Hagos B."/>
            <person name="Hall J."/>
            <person name="Henson C."/>
            <person name="Hollinger A."/>
            <person name="Honan T."/>
            <person name="Huard M.D."/>
            <person name="Hughes L."/>
            <person name="Hurhula B."/>
            <person name="Husby M.E."/>
            <person name="Kamat A."/>
            <person name="Kanga B."/>
            <person name="Kashin S."/>
            <person name="Khazanovich D."/>
            <person name="Kisner P."/>
            <person name="Lance K."/>
            <person name="Lara M."/>
            <person name="Lee W."/>
            <person name="Lennon N."/>
            <person name="Letendre F."/>
            <person name="LeVine R."/>
            <person name="Lipovsky A."/>
            <person name="Liu X."/>
            <person name="Liu J."/>
            <person name="Liu S."/>
            <person name="Lokyitsang T."/>
            <person name="Lokyitsang Y."/>
            <person name="Lubonja R."/>
            <person name="Lui A."/>
            <person name="MacDonald P."/>
            <person name="Magnisalis V."/>
            <person name="Maru K."/>
            <person name="Matthews C."/>
            <person name="McCusker W."/>
            <person name="McDonough S."/>
            <person name="Mehta T."/>
            <person name="Meldrim J."/>
            <person name="Meneus L."/>
            <person name="Mihai O."/>
            <person name="Mihalev A."/>
            <person name="Mihova T."/>
            <person name="Mittelman R."/>
            <person name="Mlenga V."/>
            <person name="Montmayeur A."/>
            <person name="Mulrain L."/>
            <person name="Navidi A."/>
            <person name="Naylor J."/>
            <person name="Negash T."/>
            <person name="Nguyen T."/>
            <person name="Nguyen N."/>
            <person name="Nicol R."/>
            <person name="Norbu C."/>
            <person name="Norbu N."/>
            <person name="Novod N."/>
            <person name="O'Neill B."/>
            <person name="Osman S."/>
            <person name="Markiewicz E."/>
            <person name="Oyono O.L."/>
            <person name="Patti C."/>
            <person name="Phunkhang P."/>
            <person name="Pierre F."/>
            <person name="Priest M."/>
            <person name="Raghuraman S."/>
            <person name="Rege F."/>
            <person name="Reyes R."/>
            <person name="Rise C."/>
            <person name="Rogov P."/>
            <person name="Ross K."/>
            <person name="Ryan E."/>
            <person name="Settipalli S."/>
            <person name="Shea T."/>
            <person name="Sherpa N."/>
            <person name="Shi L."/>
            <person name="Shih D."/>
            <person name="Sparrow T."/>
            <person name="Spaulding J."/>
            <person name="Stalker J."/>
            <person name="Stange-Thomann N."/>
            <person name="Stavropoulos S."/>
            <person name="Stone C."/>
            <person name="Strader C."/>
            <person name="Tesfaye S."/>
            <person name="Thomson T."/>
            <person name="Thoulutsang Y."/>
            <person name="Thoulutsang D."/>
            <person name="Topham K."/>
            <person name="Topping I."/>
            <person name="Tsamla T."/>
            <person name="Vassiliev H."/>
            <person name="Vo A."/>
            <person name="Wangchuk T."/>
            <person name="Wangdi T."/>
            <person name="Weiand M."/>
            <person name="Wilkinson J."/>
            <person name="Wilson A."/>
            <person name="Yadav S."/>
            <person name="Young G."/>
            <person name="Yu Q."/>
            <person name="Zembek L."/>
            <person name="Zhong D."/>
            <person name="Zimmer A."/>
            <person name="Zwirko Z."/>
            <person name="Jaffe D.B."/>
            <person name="Alvarez P."/>
            <person name="Brockman W."/>
            <person name="Butler J."/>
            <person name="Chin C."/>
            <person name="Gnerre S."/>
            <person name="Grabherr M."/>
            <person name="Kleber M."/>
            <person name="Mauceli E."/>
            <person name="MacCallum I."/>
        </authorList>
    </citation>
    <scope>NUCLEOTIDE SEQUENCE [LARGE SCALE GENOMIC DNA]</scope>
    <source>
        <strain evidence="10">Tucson 14030-0811.24</strain>
    </source>
</reference>
<dbReference type="CDD" id="cd00959">
    <property type="entry name" value="DeoC"/>
    <property type="match status" value="1"/>
</dbReference>
<comment type="similarity">
    <text evidence="2">Belongs to the DeoC/FbaB aldolase family. DeoC type 2 subfamily.</text>
</comment>
<dbReference type="InterPro" id="IPR011343">
    <property type="entry name" value="DeoC"/>
</dbReference>
<dbReference type="EMBL" id="CH963846">
    <property type="protein sequence ID" value="EDW72294.1"/>
    <property type="molecule type" value="Genomic_DNA"/>
</dbReference>
<evidence type="ECO:0000313" key="10">
    <source>
        <dbReference type="Proteomes" id="UP000007798"/>
    </source>
</evidence>
<evidence type="ECO:0000256" key="7">
    <source>
        <dbReference type="ARBA" id="ARBA00032755"/>
    </source>
</evidence>
<dbReference type="AlphaFoldDB" id="B4MJK5"/>
<dbReference type="Proteomes" id="UP000007798">
    <property type="component" value="Unassembled WGS sequence"/>
</dbReference>
<dbReference type="PANTHER" id="PTHR10889">
    <property type="entry name" value="DEOXYRIBOSE-PHOSPHATE ALDOLASE"/>
    <property type="match status" value="1"/>
</dbReference>
<dbReference type="Pfam" id="PF01791">
    <property type="entry name" value="DeoC"/>
    <property type="match status" value="1"/>
</dbReference>
<dbReference type="NCBIfam" id="TIGR00126">
    <property type="entry name" value="deoC"/>
    <property type="match status" value="1"/>
</dbReference>
<proteinExistence type="inferred from homology"/>
<dbReference type="STRING" id="7260.B4MJK5"/>
<dbReference type="PANTHER" id="PTHR10889:SF3">
    <property type="entry name" value="DEOXYRIBOSE-PHOSPHATE ALDOLASE"/>
    <property type="match status" value="1"/>
</dbReference>
<dbReference type="InterPro" id="IPR013785">
    <property type="entry name" value="Aldolase_TIM"/>
</dbReference>
<dbReference type="SMART" id="SM01133">
    <property type="entry name" value="DeoC"/>
    <property type="match status" value="1"/>
</dbReference>
<dbReference type="EC" id="4.1.2.4" evidence="3"/>
<dbReference type="OMA" id="RYSGPDY"/>
<keyword evidence="4 9" id="KW-0456">Lyase</keyword>
<dbReference type="SMR" id="B4MJK5"/>
<organism evidence="9 10">
    <name type="scientific">Drosophila willistoni</name>
    <name type="common">Fruit fly</name>
    <dbReference type="NCBI Taxonomy" id="7260"/>
    <lineage>
        <taxon>Eukaryota</taxon>
        <taxon>Metazoa</taxon>
        <taxon>Ecdysozoa</taxon>
        <taxon>Arthropoda</taxon>
        <taxon>Hexapoda</taxon>
        <taxon>Insecta</taxon>
        <taxon>Pterygota</taxon>
        <taxon>Neoptera</taxon>
        <taxon>Endopterygota</taxon>
        <taxon>Diptera</taxon>
        <taxon>Brachycera</taxon>
        <taxon>Muscomorpha</taxon>
        <taxon>Ephydroidea</taxon>
        <taxon>Drosophilidae</taxon>
        <taxon>Drosophila</taxon>
        <taxon>Sophophora</taxon>
    </lineage>
</organism>
<evidence type="ECO:0000256" key="2">
    <source>
        <dbReference type="ARBA" id="ARBA00009473"/>
    </source>
</evidence>
<dbReference type="PhylomeDB" id="B4MJK5"/>
<evidence type="ECO:0000256" key="4">
    <source>
        <dbReference type="ARBA" id="ARBA00023239"/>
    </source>
</evidence>
<evidence type="ECO:0000256" key="1">
    <source>
        <dbReference type="ARBA" id="ARBA00004816"/>
    </source>
</evidence>